<dbReference type="InterPro" id="IPR032514">
    <property type="entry name" value="GtaA_central"/>
</dbReference>
<dbReference type="GO" id="GO:0005975">
    <property type="term" value="P:carbohydrate metabolic process"/>
    <property type="evidence" value="ECO:0007669"/>
    <property type="project" value="InterPro"/>
</dbReference>
<protein>
    <submittedName>
        <fullName evidence="4">DUF1793-domain-containing protein</fullName>
    </submittedName>
</protein>
<feature type="domain" description="Glutaminase A central" evidence="3">
    <location>
        <begin position="26"/>
        <end position="379"/>
    </location>
</feature>
<evidence type="ECO:0000313" key="5">
    <source>
        <dbReference type="Proteomes" id="UP000799118"/>
    </source>
</evidence>
<keyword evidence="2" id="KW-0472">Membrane</keyword>
<evidence type="ECO:0000259" key="3">
    <source>
        <dbReference type="Pfam" id="PF16335"/>
    </source>
</evidence>
<feature type="region of interest" description="Disordered" evidence="1">
    <location>
        <begin position="453"/>
        <end position="492"/>
    </location>
</feature>
<gene>
    <name evidence="4" type="ORF">BT96DRAFT_1027412</name>
</gene>
<evidence type="ECO:0000256" key="2">
    <source>
        <dbReference type="SAM" id="Phobius"/>
    </source>
</evidence>
<name>A0A6A4GC10_9AGAR</name>
<dbReference type="GO" id="GO:0003824">
    <property type="term" value="F:catalytic activity"/>
    <property type="evidence" value="ECO:0007669"/>
    <property type="project" value="UniProtKB-ARBA"/>
</dbReference>
<dbReference type="PANTHER" id="PTHR31987">
    <property type="entry name" value="GLUTAMINASE A-RELATED"/>
    <property type="match status" value="1"/>
</dbReference>
<keyword evidence="2" id="KW-0812">Transmembrane</keyword>
<dbReference type="SUPFAM" id="SSF48208">
    <property type="entry name" value="Six-hairpin glycosidases"/>
    <property type="match status" value="1"/>
</dbReference>
<dbReference type="InterPro" id="IPR052743">
    <property type="entry name" value="Glutaminase_GtaA"/>
</dbReference>
<feature type="compositionally biased region" description="Polar residues" evidence="1">
    <location>
        <begin position="457"/>
        <end position="484"/>
    </location>
</feature>
<dbReference type="InterPro" id="IPR008928">
    <property type="entry name" value="6-hairpin_glycosidase_sf"/>
</dbReference>
<dbReference type="EMBL" id="ML770757">
    <property type="protein sequence ID" value="KAE9383024.1"/>
    <property type="molecule type" value="Genomic_DNA"/>
</dbReference>
<accession>A0A6A4GC10</accession>
<keyword evidence="5" id="KW-1185">Reference proteome</keyword>
<proteinExistence type="predicted"/>
<evidence type="ECO:0000256" key="1">
    <source>
        <dbReference type="SAM" id="MobiDB-lite"/>
    </source>
</evidence>
<reference evidence="4" key="1">
    <citation type="journal article" date="2019" name="Environ. Microbiol.">
        <title>Fungal ecological strategies reflected in gene transcription - a case study of two litter decomposers.</title>
        <authorList>
            <person name="Barbi F."/>
            <person name="Kohler A."/>
            <person name="Barry K."/>
            <person name="Baskaran P."/>
            <person name="Daum C."/>
            <person name="Fauchery L."/>
            <person name="Ihrmark K."/>
            <person name="Kuo A."/>
            <person name="LaButti K."/>
            <person name="Lipzen A."/>
            <person name="Morin E."/>
            <person name="Grigoriev I.V."/>
            <person name="Henrissat B."/>
            <person name="Lindahl B."/>
            <person name="Martin F."/>
        </authorList>
    </citation>
    <scope>NUCLEOTIDE SEQUENCE</scope>
    <source>
        <strain evidence="4">JB14</strain>
    </source>
</reference>
<dbReference type="AlphaFoldDB" id="A0A6A4GC10"/>
<dbReference type="Gene3D" id="1.50.10.10">
    <property type="match status" value="1"/>
</dbReference>
<dbReference type="Proteomes" id="UP000799118">
    <property type="component" value="Unassembled WGS sequence"/>
</dbReference>
<dbReference type="PANTHER" id="PTHR31987:SF1">
    <property type="entry name" value="GLUTAMINASE A"/>
    <property type="match status" value="1"/>
</dbReference>
<feature type="transmembrane region" description="Helical" evidence="2">
    <location>
        <begin position="407"/>
        <end position="428"/>
    </location>
</feature>
<keyword evidence="2" id="KW-1133">Transmembrane helix</keyword>
<sequence>MSDASDALQRAITLDNKIQSAANTISSNYTDLVSLASRQVMAGMEITVGTDSSGQINASDIMFFMKDIGNSQRTNPVEVLYASMPAFIYFNVSWLGYLLEPLMQFEDSGLYTQSFASQDLGATFPVAAGDINPSVFTAIESTSDMLSVAWAHATFTGDSSLISQYYTTFKNWTDTLVSENPLAPNGLYTTADGLSNPNMTNLAIKGILAIRTMAEISHTLGMSDDYDSYSGTASSMVSQWQSLAGASGHLSSTYSAPDSWGLIYNLYPDKLFGFNLVEESIYMEQTQWYTNAASTSTGQPFGLPFDSNNDAAIAKSQWTLFTAGTVTDPNARDILVSMVHACATNMNNFTVFPTAYSSSNGNYIGGAASPAQGAMFALLALNITKQLTPAGSSSTSSSSPKSHVGKFTGGAVSATAFAILVALAVFFYRRRRSRTLSHDEKIVSITPYAQVLHPGQDNATSGPTPGSSDYNLGSSNADSRSPNTAAELRGEMQNLRREMEAIRLGTGYEPPPEYEI</sequence>
<dbReference type="InterPro" id="IPR012341">
    <property type="entry name" value="6hp_glycosidase-like_sf"/>
</dbReference>
<evidence type="ECO:0000313" key="4">
    <source>
        <dbReference type="EMBL" id="KAE9383024.1"/>
    </source>
</evidence>
<dbReference type="OrthoDB" id="3918848at2759"/>
<dbReference type="CDD" id="cd12087">
    <property type="entry name" value="TM_EGFR-like"/>
    <property type="match status" value="1"/>
</dbReference>
<organism evidence="4 5">
    <name type="scientific">Gymnopus androsaceus JB14</name>
    <dbReference type="NCBI Taxonomy" id="1447944"/>
    <lineage>
        <taxon>Eukaryota</taxon>
        <taxon>Fungi</taxon>
        <taxon>Dikarya</taxon>
        <taxon>Basidiomycota</taxon>
        <taxon>Agaricomycotina</taxon>
        <taxon>Agaricomycetes</taxon>
        <taxon>Agaricomycetidae</taxon>
        <taxon>Agaricales</taxon>
        <taxon>Marasmiineae</taxon>
        <taxon>Omphalotaceae</taxon>
        <taxon>Gymnopus</taxon>
    </lineage>
</organism>
<dbReference type="Pfam" id="PF16335">
    <property type="entry name" value="GtaA_6_Hairpin"/>
    <property type="match status" value="1"/>
</dbReference>